<gene>
    <name evidence="2" type="ORF">ODI_01801</name>
    <name evidence="3" type="ORF">ODI_R1634</name>
</gene>
<name>A0A1C3K5C0_9BURK</name>
<dbReference type="OrthoDB" id="9801997at2"/>
<dbReference type="Pfam" id="PF02627">
    <property type="entry name" value="CMD"/>
    <property type="match status" value="1"/>
</dbReference>
<dbReference type="STRING" id="1851544.ODI_01801"/>
<feature type="domain" description="Carboxymuconolactone decarboxylase-like" evidence="1">
    <location>
        <begin position="20"/>
        <end position="102"/>
    </location>
</feature>
<dbReference type="Proteomes" id="UP000078558">
    <property type="component" value="Chromosome I"/>
</dbReference>
<dbReference type="NCBIfam" id="TIGR00778">
    <property type="entry name" value="ahpD_dom"/>
    <property type="match status" value="1"/>
</dbReference>
<dbReference type="KEGG" id="odi:ODI_R1634"/>
<dbReference type="SUPFAM" id="SSF69118">
    <property type="entry name" value="AhpD-like"/>
    <property type="match status" value="1"/>
</dbReference>
<reference evidence="3 4" key="2">
    <citation type="submission" date="2017-08" db="EMBL/GenBank/DDBJ databases">
        <authorList>
            <person name="de Groot N.N."/>
        </authorList>
    </citation>
    <scope>NUCLEOTIDE SEQUENCE [LARGE SCALE GENOMIC DNA]</scope>
    <source>
        <strain evidence="3">Orrdi1</strain>
    </source>
</reference>
<dbReference type="GO" id="GO:0051920">
    <property type="term" value="F:peroxiredoxin activity"/>
    <property type="evidence" value="ECO:0007669"/>
    <property type="project" value="InterPro"/>
</dbReference>
<evidence type="ECO:0000313" key="4">
    <source>
        <dbReference type="Proteomes" id="UP000078558"/>
    </source>
</evidence>
<dbReference type="PANTHER" id="PTHR34846">
    <property type="entry name" value="4-CARBOXYMUCONOLACTONE DECARBOXYLASE FAMILY PROTEIN (AFU_ORTHOLOGUE AFUA_6G11590)"/>
    <property type="match status" value="1"/>
</dbReference>
<evidence type="ECO:0000259" key="1">
    <source>
        <dbReference type="Pfam" id="PF02627"/>
    </source>
</evidence>
<sequence>MAITPPTPRLERAAFAQLAPDANAALIALSKAIDASGLEKTLTELVKLRASQINGCAFCLQFHLNVARGAGVGLAQQDQLAAWQDSSVFTARERAALAWTEALTRKDQGAEDALYAQVREQFSESEVAFLTAAVGLINAWNRIAVGLKFTPPGAQ</sequence>
<keyword evidence="2" id="KW-0560">Oxidoreductase</keyword>
<dbReference type="InterPro" id="IPR003779">
    <property type="entry name" value="CMD-like"/>
</dbReference>
<dbReference type="EMBL" id="FLRC01000040">
    <property type="protein sequence ID" value="SBT26711.1"/>
    <property type="molecule type" value="Genomic_DNA"/>
</dbReference>
<reference evidence="2 4" key="1">
    <citation type="submission" date="2016-06" db="EMBL/GenBank/DDBJ databases">
        <authorList>
            <person name="Kjaerup R.B."/>
            <person name="Dalgaard T.S."/>
            <person name="Juul-Madsen H.R."/>
        </authorList>
    </citation>
    <scope>NUCLEOTIDE SEQUENCE [LARGE SCALE GENOMIC DNA]</scope>
    <source>
        <strain evidence="2">Orrdi1</strain>
    </source>
</reference>
<dbReference type="EMBL" id="LT907988">
    <property type="protein sequence ID" value="SOE48772.1"/>
    <property type="molecule type" value="Genomic_DNA"/>
</dbReference>
<keyword evidence="4" id="KW-1185">Reference proteome</keyword>
<evidence type="ECO:0000313" key="2">
    <source>
        <dbReference type="EMBL" id="SBT26711.1"/>
    </source>
</evidence>
<dbReference type="RefSeq" id="WP_067756994.1">
    <property type="nucleotide sequence ID" value="NZ_LT907988.1"/>
</dbReference>
<organism evidence="2 4">
    <name type="scientific">Orrella dioscoreae</name>
    <dbReference type="NCBI Taxonomy" id="1851544"/>
    <lineage>
        <taxon>Bacteria</taxon>
        <taxon>Pseudomonadati</taxon>
        <taxon>Pseudomonadota</taxon>
        <taxon>Betaproteobacteria</taxon>
        <taxon>Burkholderiales</taxon>
        <taxon>Alcaligenaceae</taxon>
        <taxon>Orrella</taxon>
    </lineage>
</organism>
<evidence type="ECO:0000313" key="3">
    <source>
        <dbReference type="EMBL" id="SOE48772.1"/>
    </source>
</evidence>
<dbReference type="AlphaFoldDB" id="A0A1C3K5C0"/>
<keyword evidence="2" id="KW-0575">Peroxidase</keyword>
<protein>
    <submittedName>
        <fullName evidence="2">4-carboxymuconolactone decarboxylase domain/alkylhydroperoxidase AhpD family core domain protein</fullName>
    </submittedName>
</protein>
<dbReference type="PANTHER" id="PTHR34846:SF10">
    <property type="entry name" value="CYTOPLASMIC PROTEIN"/>
    <property type="match status" value="1"/>
</dbReference>
<accession>A0A1C3K5C0</accession>
<proteinExistence type="predicted"/>
<dbReference type="Gene3D" id="1.20.1290.10">
    <property type="entry name" value="AhpD-like"/>
    <property type="match status" value="1"/>
</dbReference>
<dbReference type="InterPro" id="IPR004675">
    <property type="entry name" value="AhpD_core"/>
</dbReference>
<dbReference type="InterPro" id="IPR029032">
    <property type="entry name" value="AhpD-like"/>
</dbReference>